<feature type="transmembrane region" description="Helical" evidence="1">
    <location>
        <begin position="60"/>
        <end position="79"/>
    </location>
</feature>
<dbReference type="EMBL" id="JYDP01000012">
    <property type="protein sequence ID" value="KRZ16344.1"/>
    <property type="molecule type" value="Genomic_DNA"/>
</dbReference>
<reference evidence="2 3" key="1">
    <citation type="submission" date="2015-01" db="EMBL/GenBank/DDBJ databases">
        <title>Evolution of Trichinella species and genotypes.</title>
        <authorList>
            <person name="Korhonen P.K."/>
            <person name="Edoardo P."/>
            <person name="Giuseppe L.R."/>
            <person name="Gasser R.B."/>
        </authorList>
    </citation>
    <scope>NUCLEOTIDE SEQUENCE [LARGE SCALE GENOMIC DNA]</scope>
    <source>
        <strain evidence="2">ISS1029</strain>
    </source>
</reference>
<evidence type="ECO:0000313" key="3">
    <source>
        <dbReference type="Proteomes" id="UP000055024"/>
    </source>
</evidence>
<organism evidence="2 3">
    <name type="scientific">Trichinella zimbabwensis</name>
    <dbReference type="NCBI Taxonomy" id="268475"/>
    <lineage>
        <taxon>Eukaryota</taxon>
        <taxon>Metazoa</taxon>
        <taxon>Ecdysozoa</taxon>
        <taxon>Nematoda</taxon>
        <taxon>Enoplea</taxon>
        <taxon>Dorylaimia</taxon>
        <taxon>Trichinellida</taxon>
        <taxon>Trichinellidae</taxon>
        <taxon>Trichinella</taxon>
    </lineage>
</organism>
<evidence type="ECO:0000256" key="1">
    <source>
        <dbReference type="SAM" id="Phobius"/>
    </source>
</evidence>
<evidence type="ECO:0000313" key="2">
    <source>
        <dbReference type="EMBL" id="KRZ16344.1"/>
    </source>
</evidence>
<keyword evidence="1" id="KW-1133">Transmembrane helix</keyword>
<dbReference type="Proteomes" id="UP000055024">
    <property type="component" value="Unassembled WGS sequence"/>
</dbReference>
<keyword evidence="1" id="KW-0812">Transmembrane</keyword>
<gene>
    <name evidence="2" type="ORF">T11_4</name>
</gene>
<keyword evidence="1" id="KW-0472">Membrane</keyword>
<name>A0A0V1I0A1_9BILA</name>
<dbReference type="AlphaFoldDB" id="A0A0V1I0A1"/>
<comment type="caution">
    <text evidence="2">The sequence shown here is derived from an EMBL/GenBank/DDBJ whole genome shotgun (WGS) entry which is preliminary data.</text>
</comment>
<proteinExistence type="predicted"/>
<protein>
    <submittedName>
        <fullName evidence="2">Uncharacterized protein</fullName>
    </submittedName>
</protein>
<keyword evidence="3" id="KW-1185">Reference proteome</keyword>
<accession>A0A0V1I0A1</accession>
<sequence length="130" mass="15584">LRNLKFSFYFYEMVEQMQLLMEIKLDFSGIPCPNWSDEYASIVHPHTCSRYASLIAFGNYLVAATFITHFLIAHMMFILPLRLKFILFVFNSYTKMFLFCCLKLEQYNESLQMKALNFCHDYFTLLRHMI</sequence>
<feature type="non-terminal residue" evidence="2">
    <location>
        <position position="1"/>
    </location>
</feature>